<evidence type="ECO:0000313" key="2">
    <source>
        <dbReference type="Proteomes" id="UP001165960"/>
    </source>
</evidence>
<protein>
    <submittedName>
        <fullName evidence="1">Uncharacterized protein</fullName>
    </submittedName>
</protein>
<proteinExistence type="predicted"/>
<keyword evidence="2" id="KW-1185">Reference proteome</keyword>
<accession>A0ACC2RUW4</accession>
<sequence>MGVWRPWATTANYVMWMVPVIYWAFQAQPFPSTKGSPGSNSGHDTYYTYQFCTRCTFAHNKPRPESHPSTKQVQNVNISTLNQNAYAPTSLPDLPKMNLASFKKDMIMINALFRASPENYCDNA</sequence>
<dbReference type="EMBL" id="QTSX02006486">
    <property type="protein sequence ID" value="KAJ9053818.1"/>
    <property type="molecule type" value="Genomic_DNA"/>
</dbReference>
<reference evidence="1" key="1">
    <citation type="submission" date="2022-04" db="EMBL/GenBank/DDBJ databases">
        <title>Genome of the entomopathogenic fungus Entomophthora muscae.</title>
        <authorList>
            <person name="Elya C."/>
            <person name="Lovett B.R."/>
            <person name="Lee E."/>
            <person name="Macias A.M."/>
            <person name="Hajek A.E."/>
            <person name="De Bivort B.L."/>
            <person name="Kasson M.T."/>
            <person name="De Fine Licht H.H."/>
            <person name="Stajich J.E."/>
        </authorList>
    </citation>
    <scope>NUCLEOTIDE SEQUENCE</scope>
    <source>
        <strain evidence="1">Berkeley</strain>
    </source>
</reference>
<evidence type="ECO:0000313" key="1">
    <source>
        <dbReference type="EMBL" id="KAJ9053818.1"/>
    </source>
</evidence>
<gene>
    <name evidence="1" type="ORF">DSO57_1020546</name>
</gene>
<dbReference type="Proteomes" id="UP001165960">
    <property type="component" value="Unassembled WGS sequence"/>
</dbReference>
<comment type="caution">
    <text evidence="1">The sequence shown here is derived from an EMBL/GenBank/DDBJ whole genome shotgun (WGS) entry which is preliminary data.</text>
</comment>
<organism evidence="1 2">
    <name type="scientific">Entomophthora muscae</name>
    <dbReference type="NCBI Taxonomy" id="34485"/>
    <lineage>
        <taxon>Eukaryota</taxon>
        <taxon>Fungi</taxon>
        <taxon>Fungi incertae sedis</taxon>
        <taxon>Zoopagomycota</taxon>
        <taxon>Entomophthoromycotina</taxon>
        <taxon>Entomophthoromycetes</taxon>
        <taxon>Entomophthorales</taxon>
        <taxon>Entomophthoraceae</taxon>
        <taxon>Entomophthora</taxon>
    </lineage>
</organism>
<name>A0ACC2RUW4_9FUNG</name>